<protein>
    <submittedName>
        <fullName evidence="2">Uncharacterized protein</fullName>
    </submittedName>
</protein>
<evidence type="ECO:0000256" key="1">
    <source>
        <dbReference type="SAM" id="Phobius"/>
    </source>
</evidence>
<dbReference type="AlphaFoldDB" id="A0A4Z0QIG8"/>
<dbReference type="Proteomes" id="UP000298471">
    <property type="component" value="Unassembled WGS sequence"/>
</dbReference>
<accession>A0A4Z0QIG8</accession>
<dbReference type="EMBL" id="SRMB01000001">
    <property type="protein sequence ID" value="TGE28482.1"/>
    <property type="molecule type" value="Genomic_DNA"/>
</dbReference>
<reference evidence="2 3" key="1">
    <citation type="submission" date="2019-04" db="EMBL/GenBank/DDBJ databases">
        <authorList>
            <person name="Feng G."/>
            <person name="Zhang J."/>
            <person name="Zhu H."/>
        </authorList>
    </citation>
    <scope>NUCLEOTIDE SEQUENCE [LARGE SCALE GENOMIC DNA]</scope>
    <source>
        <strain evidence="2 3">9PBR-1</strain>
    </source>
</reference>
<keyword evidence="1" id="KW-1133">Transmembrane helix</keyword>
<organism evidence="2 3">
    <name type="scientific">Hymenobacter metallicola</name>
    <dbReference type="NCBI Taxonomy" id="2563114"/>
    <lineage>
        <taxon>Bacteria</taxon>
        <taxon>Pseudomonadati</taxon>
        <taxon>Bacteroidota</taxon>
        <taxon>Cytophagia</taxon>
        <taxon>Cytophagales</taxon>
        <taxon>Hymenobacteraceae</taxon>
        <taxon>Hymenobacter</taxon>
    </lineage>
</organism>
<evidence type="ECO:0000313" key="2">
    <source>
        <dbReference type="EMBL" id="TGE28482.1"/>
    </source>
</evidence>
<keyword evidence="1" id="KW-0472">Membrane</keyword>
<name>A0A4Z0QIG8_9BACT</name>
<comment type="caution">
    <text evidence="2">The sequence shown here is derived from an EMBL/GenBank/DDBJ whole genome shotgun (WGS) entry which is preliminary data.</text>
</comment>
<dbReference type="RefSeq" id="WP_135391993.1">
    <property type="nucleotide sequence ID" value="NZ_SRMB01000001.1"/>
</dbReference>
<keyword evidence="1" id="KW-0812">Transmembrane</keyword>
<gene>
    <name evidence="2" type="ORF">E5K02_03165</name>
</gene>
<feature type="transmembrane region" description="Helical" evidence="1">
    <location>
        <begin position="45"/>
        <end position="69"/>
    </location>
</feature>
<evidence type="ECO:0000313" key="3">
    <source>
        <dbReference type="Proteomes" id="UP000298471"/>
    </source>
</evidence>
<sequence length="102" mass="11226">MEDIAPGRGVQYLNWTISALLLLTNLLFLTELFQTVRSSGGPMGYGLLVSPFLLLSLATLLPAALTLTLRGRHSKALLLLNLLGLLWNCGWTFLLLTTPRMD</sequence>
<keyword evidence="3" id="KW-1185">Reference proteome</keyword>
<feature type="transmembrane region" description="Helical" evidence="1">
    <location>
        <begin position="76"/>
        <end position="96"/>
    </location>
</feature>
<proteinExistence type="predicted"/>
<feature type="transmembrane region" description="Helical" evidence="1">
    <location>
        <begin position="12"/>
        <end position="33"/>
    </location>
</feature>